<feature type="binding site" evidence="9">
    <location>
        <position position="320"/>
    </location>
    <ligand>
        <name>Zn(2+)</name>
        <dbReference type="ChEBI" id="CHEBI:29105"/>
        <note>catalytic</note>
    </ligand>
</feature>
<comment type="caution">
    <text evidence="15">The sequence shown here is derived from an EMBL/GenBank/DDBJ whole genome shotgun (WGS) entry which is preliminary data.</text>
</comment>
<dbReference type="Gene3D" id="1.10.390.10">
    <property type="entry name" value="Neutral Protease Domain 2"/>
    <property type="match status" value="1"/>
</dbReference>
<dbReference type="GO" id="GO:0008270">
    <property type="term" value="F:zinc ion binding"/>
    <property type="evidence" value="ECO:0007669"/>
    <property type="project" value="InterPro"/>
</dbReference>
<dbReference type="Gene3D" id="2.60.40.1730">
    <property type="entry name" value="tricorn interacting facor f3 domain"/>
    <property type="match status" value="1"/>
</dbReference>
<evidence type="ECO:0000256" key="4">
    <source>
        <dbReference type="ARBA" id="ARBA00022723"/>
    </source>
</evidence>
<dbReference type="Pfam" id="PF01433">
    <property type="entry name" value="Peptidase_M1"/>
    <property type="match status" value="1"/>
</dbReference>
<dbReference type="EMBL" id="MRVG01000004">
    <property type="protein sequence ID" value="PMB69244.1"/>
    <property type="molecule type" value="Genomic_DNA"/>
</dbReference>
<dbReference type="GO" id="GO:0006508">
    <property type="term" value="P:proteolysis"/>
    <property type="evidence" value="ECO:0007669"/>
    <property type="project" value="UniProtKB-KW"/>
</dbReference>
<evidence type="ECO:0000256" key="5">
    <source>
        <dbReference type="ARBA" id="ARBA00022801"/>
    </source>
</evidence>
<evidence type="ECO:0000256" key="2">
    <source>
        <dbReference type="ARBA" id="ARBA00022438"/>
    </source>
</evidence>
<dbReference type="Pfam" id="PF17900">
    <property type="entry name" value="Peptidase_M1_N"/>
    <property type="match status" value="1"/>
</dbReference>
<feature type="binding site" evidence="9">
    <location>
        <position position="343"/>
    </location>
    <ligand>
        <name>Zn(2+)</name>
        <dbReference type="ChEBI" id="CHEBI:29105"/>
        <note>catalytic</note>
    </ligand>
</feature>
<dbReference type="InterPro" id="IPR024571">
    <property type="entry name" value="ERAP1-like_C_dom"/>
</dbReference>
<evidence type="ECO:0000256" key="7">
    <source>
        <dbReference type="ARBA" id="ARBA00023049"/>
    </source>
</evidence>
<accession>A0A2N6NPP7</accession>
<dbReference type="InterPro" id="IPR001930">
    <property type="entry name" value="Peptidase_M1"/>
</dbReference>
<dbReference type="Gene3D" id="2.60.40.1910">
    <property type="match status" value="1"/>
</dbReference>
<keyword evidence="2 15" id="KW-0031">Aminopeptidase</keyword>
<feature type="compositionally biased region" description="Basic and acidic residues" evidence="11">
    <location>
        <begin position="1192"/>
        <end position="1202"/>
    </location>
</feature>
<dbReference type="PANTHER" id="PTHR11533:SF171">
    <property type="entry name" value="AMINOPEPTIDASE"/>
    <property type="match status" value="1"/>
</dbReference>
<dbReference type="FunFam" id="1.10.390.10:FF:000001">
    <property type="entry name" value="Aminopeptidase"/>
    <property type="match status" value="1"/>
</dbReference>
<dbReference type="GO" id="GO:0005737">
    <property type="term" value="C:cytoplasm"/>
    <property type="evidence" value="ECO:0007669"/>
    <property type="project" value="TreeGrafter"/>
</dbReference>
<keyword evidence="7" id="KW-0482">Metalloprotease</keyword>
<feature type="region of interest" description="Disordered" evidence="11">
    <location>
        <begin position="1144"/>
        <end position="1202"/>
    </location>
</feature>
<keyword evidence="4 9" id="KW-0479">Metal-binding</keyword>
<comment type="similarity">
    <text evidence="1">Belongs to the peptidase M1 family.</text>
</comment>
<dbReference type="GO" id="GO:0070006">
    <property type="term" value="F:metalloaminopeptidase activity"/>
    <property type="evidence" value="ECO:0007669"/>
    <property type="project" value="TreeGrafter"/>
</dbReference>
<evidence type="ECO:0000259" key="12">
    <source>
        <dbReference type="Pfam" id="PF01433"/>
    </source>
</evidence>
<name>A0A2N6NPP7_BEABA</name>
<dbReference type="InterPro" id="IPR042097">
    <property type="entry name" value="Aminopeptidase_N-like_N_sf"/>
</dbReference>
<evidence type="ECO:0000256" key="3">
    <source>
        <dbReference type="ARBA" id="ARBA00022670"/>
    </source>
</evidence>
<evidence type="ECO:0000256" key="11">
    <source>
        <dbReference type="SAM" id="MobiDB-lite"/>
    </source>
</evidence>
<dbReference type="InterPro" id="IPR045357">
    <property type="entry name" value="Aminopeptidase_N-like_N"/>
</dbReference>
<evidence type="ECO:0000313" key="15">
    <source>
        <dbReference type="EMBL" id="PMB69244.1"/>
    </source>
</evidence>
<dbReference type="GO" id="GO:0043171">
    <property type="term" value="P:peptide catabolic process"/>
    <property type="evidence" value="ECO:0007669"/>
    <property type="project" value="TreeGrafter"/>
</dbReference>
<feature type="domain" description="Aminopeptidase N-like N-terminal" evidence="14">
    <location>
        <begin position="32"/>
        <end position="208"/>
    </location>
</feature>
<gene>
    <name evidence="15" type="primary">APE2_0</name>
    <name evidence="15" type="ORF">BM221_003882</name>
</gene>
<evidence type="ECO:0000256" key="6">
    <source>
        <dbReference type="ARBA" id="ARBA00022833"/>
    </source>
</evidence>
<dbReference type="OMA" id="RWTTITL"/>
<feature type="domain" description="ERAP1-like C-terminal" evidence="13">
    <location>
        <begin position="539"/>
        <end position="860"/>
    </location>
</feature>
<evidence type="ECO:0000256" key="1">
    <source>
        <dbReference type="ARBA" id="ARBA00010136"/>
    </source>
</evidence>
<sequence length="1202" mass="132493">MADRITLSRNYKPSHYKLSLKDLDFQAWTYQGTTTSSIALNAEELKIINSELLDSNSQGPRVLQSTACYQNGDTVTISFNEELVVARSYKLVIEYKGLLNAQSIGFYRAQYKALSEPPASVARGENGSPCIVCTQFQPIGARRAFPCFDEPNMKATFSLDIELPADQTAVSNMPVATTTTTTTTTEETTTEGRKRVSFETTPVMSTYLLAWAVGDLKYIETWTAHEYRGSKITVRFYATAGLEQQGRFAIEEAAKVMDFFSKTFDIEYPLAKMDLVAIPEFSFGAMENWGLITGKTNILIFDEKTSASTKKELISSIVSHEVAHQWFGNLVTMDWWDELWLNEGFATWAGNYAVNHLHPDWNIWERFMGEGMEGALIRDAMRSSHPILADVPDARNVHQVFDQISYQKSCAVLNMLANHMGVDTFLSGVSSYLKQNRHGNATAEHLWRALAEASGDDIVANIKPWIEKTGHPVLTVTHEAGQLILRQSRFLAVDDMKPEEDETVWWIPLGLRSFAEKEAPIINLSLSEKEMAMTAPDQLYLFNGSGTGFYRVEYPRDHLTKLGQKQDKLSVVEKLTILNSASALAFSGSGSSVALLGFMQAFADETSPQVWLRMLRDFSRLGQRFNNDAEIFRSIQALTRSVIGRMVQSLGWEPAAGESHLRAELRRSILEAAFLCESPSVKEAALQKNMMYAADPDKLTIDPSLLYLVWAAGAKASPADVVPTLIDQWQQSVSTESRVRFVRAMCIVQDPDVLRRLVLPFIYGTTPAGRVLRPTEMRPAIIMLAKQWPARRLQWEHVKTHWDAVVAKMGTSSSEGVGRVLDVCLSACTDAAEAEDIDAFFAEKNTEGFAMTLAKVKDGILNSLKEIIATRDALVLFVRLVGVRPRHGLNQLVGIWVAKVGDAVARRVDDVFVVVVVVVVRGLDDAVNGALDGVVAPAREEVAGVDDNGVGNGRGVDKLARRRANLQAAAVILKEQRDGAIVLVFAGAELADFIFKDVCLDLWVMEQSEGIVRGVDEAVKMRLVKPEAHGDGPHDLDVQLLAHFEKGHHFLAEPIHLALCRPVVPKVFVRLAANLEALLEVRGPLLRPLYRRRRRRSSSAASAILGRRRRRRRRRNDELLAALAKIPAVGGGVGQTQRFLVGGRLGEKSGGARKDGGDGGGRDGVAREVDEAGGLEAVQDGAGGGGALGGRAVEEEGKVNEL</sequence>
<feature type="site" description="Transition state stabilizer" evidence="10">
    <location>
        <position position="406"/>
    </location>
</feature>
<keyword evidence="3" id="KW-0645">Protease</keyword>
<dbReference type="SUPFAM" id="SSF55486">
    <property type="entry name" value="Metalloproteases ('zincins'), catalytic domain"/>
    <property type="match status" value="1"/>
</dbReference>
<proteinExistence type="inferred from homology"/>
<dbReference type="AlphaFoldDB" id="A0A2N6NPP7"/>
<dbReference type="Proteomes" id="UP000235728">
    <property type="component" value="Unassembled WGS sequence"/>
</dbReference>
<feature type="binding site" evidence="9">
    <location>
        <position position="324"/>
    </location>
    <ligand>
        <name>Zn(2+)</name>
        <dbReference type="ChEBI" id="CHEBI:29105"/>
        <note>catalytic</note>
    </ligand>
</feature>
<evidence type="ECO:0000313" key="16">
    <source>
        <dbReference type="Proteomes" id="UP000235728"/>
    </source>
</evidence>
<dbReference type="CDD" id="cd09601">
    <property type="entry name" value="M1_APN-Q_like"/>
    <property type="match status" value="1"/>
</dbReference>
<keyword evidence="5" id="KW-0378">Hydrolase</keyword>
<dbReference type="GO" id="GO:0042277">
    <property type="term" value="F:peptide binding"/>
    <property type="evidence" value="ECO:0007669"/>
    <property type="project" value="TreeGrafter"/>
</dbReference>
<evidence type="ECO:0000256" key="8">
    <source>
        <dbReference type="PIRSR" id="PIRSR634016-1"/>
    </source>
</evidence>
<feature type="domain" description="Peptidase M1 membrane alanine aminopeptidase" evidence="12">
    <location>
        <begin position="248"/>
        <end position="465"/>
    </location>
</feature>
<comment type="cofactor">
    <cofactor evidence="9">
        <name>Zn(2+)</name>
        <dbReference type="ChEBI" id="CHEBI:29105"/>
    </cofactor>
    <text evidence="9">Binds 1 zinc ion per subunit.</text>
</comment>
<feature type="compositionally biased region" description="Basic and acidic residues" evidence="11">
    <location>
        <begin position="1145"/>
        <end position="1170"/>
    </location>
</feature>
<reference evidence="15 16" key="1">
    <citation type="journal article" date="2016" name="Appl. Microbiol. Biotechnol.">
        <title>Characterization of T-DNA insertion mutants with decreased virulence in the entomopathogenic fungus Beauveria bassiana JEF-007.</title>
        <authorList>
            <person name="Kim S."/>
            <person name="Lee S.J."/>
            <person name="Nai Y.S."/>
            <person name="Yu J.S."/>
            <person name="Lee M.R."/>
            <person name="Yang Y.T."/>
            <person name="Kim J.S."/>
        </authorList>
    </citation>
    <scope>NUCLEOTIDE SEQUENCE [LARGE SCALE GENOMIC DNA]</scope>
    <source>
        <strain evidence="15 16">JEF-007</strain>
    </source>
</reference>
<dbReference type="Gene3D" id="1.25.50.20">
    <property type="match status" value="1"/>
</dbReference>
<dbReference type="GO" id="GO:0016020">
    <property type="term" value="C:membrane"/>
    <property type="evidence" value="ECO:0007669"/>
    <property type="project" value="TreeGrafter"/>
</dbReference>
<evidence type="ECO:0000256" key="9">
    <source>
        <dbReference type="PIRSR" id="PIRSR634016-3"/>
    </source>
</evidence>
<evidence type="ECO:0000256" key="10">
    <source>
        <dbReference type="PIRSR" id="PIRSR634016-4"/>
    </source>
</evidence>
<dbReference type="PRINTS" id="PR00756">
    <property type="entry name" value="ALADIPTASE"/>
</dbReference>
<evidence type="ECO:0000259" key="14">
    <source>
        <dbReference type="Pfam" id="PF17900"/>
    </source>
</evidence>
<keyword evidence="6 9" id="KW-0862">Zinc</keyword>
<dbReference type="PANTHER" id="PTHR11533">
    <property type="entry name" value="PROTEASE M1 ZINC METALLOPROTEASE"/>
    <property type="match status" value="1"/>
</dbReference>
<dbReference type="SUPFAM" id="SSF63737">
    <property type="entry name" value="Leukotriene A4 hydrolase N-terminal domain"/>
    <property type="match status" value="1"/>
</dbReference>
<dbReference type="InterPro" id="IPR050344">
    <property type="entry name" value="Peptidase_M1_aminopeptidases"/>
</dbReference>
<dbReference type="InterPro" id="IPR014782">
    <property type="entry name" value="Peptidase_M1_dom"/>
</dbReference>
<feature type="active site" description="Proton acceptor" evidence="8">
    <location>
        <position position="321"/>
    </location>
</feature>
<organism evidence="15 16">
    <name type="scientific">Beauveria bassiana</name>
    <name type="common">White muscardine disease fungus</name>
    <name type="synonym">Tritirachium shiotae</name>
    <dbReference type="NCBI Taxonomy" id="176275"/>
    <lineage>
        <taxon>Eukaryota</taxon>
        <taxon>Fungi</taxon>
        <taxon>Dikarya</taxon>
        <taxon>Ascomycota</taxon>
        <taxon>Pezizomycotina</taxon>
        <taxon>Sordariomycetes</taxon>
        <taxon>Hypocreomycetidae</taxon>
        <taxon>Hypocreales</taxon>
        <taxon>Cordycipitaceae</taxon>
        <taxon>Beauveria</taxon>
    </lineage>
</organism>
<dbReference type="Pfam" id="PF11838">
    <property type="entry name" value="ERAP1_C"/>
    <property type="match status" value="1"/>
</dbReference>
<protein>
    <submittedName>
        <fullName evidence="15">Aminopeptidase 2, mitochondrial</fullName>
    </submittedName>
</protein>
<dbReference type="InterPro" id="IPR034016">
    <property type="entry name" value="M1_APN-typ"/>
</dbReference>
<dbReference type="InterPro" id="IPR027268">
    <property type="entry name" value="Peptidase_M4/M1_CTD_sf"/>
</dbReference>
<evidence type="ECO:0000259" key="13">
    <source>
        <dbReference type="Pfam" id="PF11838"/>
    </source>
</evidence>